<keyword evidence="2" id="KW-1133">Transmembrane helix</keyword>
<sequence length="88" mass="9279">MSPVQPGSLIELVTREFLPPAASPLPILSYFDLTEPPLPHVAEIVPTSSPGTGSTPAAPSPRNTQPKIAVSFYLSNLAVLLASLILFQ</sequence>
<evidence type="ECO:0000256" key="1">
    <source>
        <dbReference type="SAM" id="MobiDB-lite"/>
    </source>
</evidence>
<protein>
    <submittedName>
        <fullName evidence="3">Glycerophosphodiester phosphodiesterase</fullName>
    </submittedName>
</protein>
<accession>A0AAD7PQT0</accession>
<keyword evidence="2" id="KW-0812">Transmembrane</keyword>
<dbReference type="EMBL" id="JARAOO010000006">
    <property type="protein sequence ID" value="KAJ7963704.1"/>
    <property type="molecule type" value="Genomic_DNA"/>
</dbReference>
<comment type="caution">
    <text evidence="3">The sequence shown here is derived from an EMBL/GenBank/DDBJ whole genome shotgun (WGS) entry which is preliminary data.</text>
</comment>
<gene>
    <name evidence="3" type="ORF">O6P43_013625</name>
</gene>
<reference evidence="3" key="1">
    <citation type="journal article" date="2023" name="Science">
        <title>Elucidation of the pathway for biosynthesis of saponin adjuvants from the soapbark tree.</title>
        <authorList>
            <person name="Reed J."/>
            <person name="Orme A."/>
            <person name="El-Demerdash A."/>
            <person name="Owen C."/>
            <person name="Martin L.B.B."/>
            <person name="Misra R.C."/>
            <person name="Kikuchi S."/>
            <person name="Rejzek M."/>
            <person name="Martin A.C."/>
            <person name="Harkess A."/>
            <person name="Leebens-Mack J."/>
            <person name="Louveau T."/>
            <person name="Stephenson M.J."/>
            <person name="Osbourn A."/>
        </authorList>
    </citation>
    <scope>NUCLEOTIDE SEQUENCE</scope>
    <source>
        <strain evidence="3">S10</strain>
    </source>
</reference>
<name>A0AAD7PQT0_QUISA</name>
<evidence type="ECO:0000313" key="3">
    <source>
        <dbReference type="EMBL" id="KAJ7963704.1"/>
    </source>
</evidence>
<keyword evidence="4" id="KW-1185">Reference proteome</keyword>
<feature type="region of interest" description="Disordered" evidence="1">
    <location>
        <begin position="42"/>
        <end position="63"/>
    </location>
</feature>
<dbReference type="KEGG" id="qsa:O6P43_013625"/>
<dbReference type="Proteomes" id="UP001163823">
    <property type="component" value="Chromosome 6"/>
</dbReference>
<proteinExistence type="predicted"/>
<evidence type="ECO:0000256" key="2">
    <source>
        <dbReference type="SAM" id="Phobius"/>
    </source>
</evidence>
<organism evidence="3 4">
    <name type="scientific">Quillaja saponaria</name>
    <name type="common">Soap bark tree</name>
    <dbReference type="NCBI Taxonomy" id="32244"/>
    <lineage>
        <taxon>Eukaryota</taxon>
        <taxon>Viridiplantae</taxon>
        <taxon>Streptophyta</taxon>
        <taxon>Embryophyta</taxon>
        <taxon>Tracheophyta</taxon>
        <taxon>Spermatophyta</taxon>
        <taxon>Magnoliopsida</taxon>
        <taxon>eudicotyledons</taxon>
        <taxon>Gunneridae</taxon>
        <taxon>Pentapetalae</taxon>
        <taxon>rosids</taxon>
        <taxon>fabids</taxon>
        <taxon>Fabales</taxon>
        <taxon>Quillajaceae</taxon>
        <taxon>Quillaja</taxon>
    </lineage>
</organism>
<evidence type="ECO:0000313" key="4">
    <source>
        <dbReference type="Proteomes" id="UP001163823"/>
    </source>
</evidence>
<feature type="compositionally biased region" description="Polar residues" evidence="1">
    <location>
        <begin position="46"/>
        <end position="63"/>
    </location>
</feature>
<feature type="transmembrane region" description="Helical" evidence="2">
    <location>
        <begin position="68"/>
        <end position="87"/>
    </location>
</feature>
<dbReference type="AlphaFoldDB" id="A0AAD7PQT0"/>
<keyword evidence="2" id="KW-0472">Membrane</keyword>